<organism evidence="3">
    <name type="scientific">Brugia timori</name>
    <dbReference type="NCBI Taxonomy" id="42155"/>
    <lineage>
        <taxon>Eukaryota</taxon>
        <taxon>Metazoa</taxon>
        <taxon>Ecdysozoa</taxon>
        <taxon>Nematoda</taxon>
        <taxon>Chromadorea</taxon>
        <taxon>Rhabditida</taxon>
        <taxon>Spirurina</taxon>
        <taxon>Spiruromorpha</taxon>
        <taxon>Filarioidea</taxon>
        <taxon>Onchocercidae</taxon>
        <taxon>Brugia</taxon>
    </lineage>
</organism>
<dbReference type="Proteomes" id="UP000280834">
    <property type="component" value="Unassembled WGS sequence"/>
</dbReference>
<accession>A0A0R3QNK9</accession>
<dbReference type="WBParaSite" id="BTMF_0000929401-mRNA-1">
    <property type="protein sequence ID" value="BTMF_0000929401-mRNA-1"/>
    <property type="gene ID" value="BTMF_0000929401"/>
</dbReference>
<dbReference type="AlphaFoldDB" id="A0A0R3QNK9"/>
<proteinExistence type="predicted"/>
<sequence length="32" mass="3801">MLTSRLELAARSILVFISANIDSFRRYYYFAI</sequence>
<keyword evidence="2" id="KW-1185">Reference proteome</keyword>
<evidence type="ECO:0000313" key="1">
    <source>
        <dbReference type="EMBL" id="VDO24195.1"/>
    </source>
</evidence>
<protein>
    <submittedName>
        <fullName evidence="3">Conjugal transfer protein TrbA</fullName>
    </submittedName>
</protein>
<dbReference type="EMBL" id="UZAG01015906">
    <property type="protein sequence ID" value="VDO24195.1"/>
    <property type="molecule type" value="Genomic_DNA"/>
</dbReference>
<gene>
    <name evidence="1" type="ORF">BTMF_LOCUS7345</name>
</gene>
<evidence type="ECO:0000313" key="2">
    <source>
        <dbReference type="Proteomes" id="UP000280834"/>
    </source>
</evidence>
<reference evidence="3" key="1">
    <citation type="submission" date="2017-02" db="UniProtKB">
        <authorList>
            <consortium name="WormBaseParasite"/>
        </authorList>
    </citation>
    <scope>IDENTIFICATION</scope>
</reference>
<evidence type="ECO:0000313" key="3">
    <source>
        <dbReference type="WBParaSite" id="BTMF_0000929401-mRNA-1"/>
    </source>
</evidence>
<name>A0A0R3QNK9_9BILA</name>
<reference evidence="1 2" key="2">
    <citation type="submission" date="2018-11" db="EMBL/GenBank/DDBJ databases">
        <authorList>
            <consortium name="Pathogen Informatics"/>
        </authorList>
    </citation>
    <scope>NUCLEOTIDE SEQUENCE [LARGE SCALE GENOMIC DNA]</scope>
</reference>